<accession>A0A5R9FC64</accession>
<proteinExistence type="predicted"/>
<feature type="domain" description="N-acetyltransferase" evidence="1">
    <location>
        <begin position="96"/>
        <end position="244"/>
    </location>
</feature>
<dbReference type="EMBL" id="SWLG01000004">
    <property type="protein sequence ID" value="TLS38144.1"/>
    <property type="molecule type" value="Genomic_DNA"/>
</dbReference>
<dbReference type="RefSeq" id="WP_138124331.1">
    <property type="nucleotide sequence ID" value="NZ_SWLG01000004.1"/>
</dbReference>
<protein>
    <submittedName>
        <fullName evidence="2">GNAT family N-acetyltransferase</fullName>
    </submittedName>
</protein>
<keyword evidence="2" id="KW-0808">Transferase</keyword>
<dbReference type="SUPFAM" id="SSF55729">
    <property type="entry name" value="Acyl-CoA N-acyltransferases (Nat)"/>
    <property type="match status" value="1"/>
</dbReference>
<evidence type="ECO:0000259" key="1">
    <source>
        <dbReference type="PROSITE" id="PS51186"/>
    </source>
</evidence>
<dbReference type="AlphaFoldDB" id="A0A5R9FC64"/>
<dbReference type="Gene3D" id="3.40.630.30">
    <property type="match status" value="1"/>
</dbReference>
<comment type="caution">
    <text evidence="2">The sequence shown here is derived from an EMBL/GenBank/DDBJ whole genome shotgun (WGS) entry which is preliminary data.</text>
</comment>
<dbReference type="OrthoDB" id="511027at2"/>
<keyword evidence="3" id="KW-1185">Reference proteome</keyword>
<sequence>MKGISSKIKCLNGEPFYIIIENLEALIPSAQQENIDQLMAICEEKKIQKLSVVLKTERAFVEKAERLLRENHFVYESSMLIFQKNLESLEEAEIPFQIRDLEEVGEKGFISIWQKVIEGSYNKPSSLTIEEQFEGMKKEIGPAYAHACLTVYDESKPIGIMIPVIEPGTEDEGRIFYFGIIPDARGKGIAVMIHRKALDYLKKSGASYYIGATDKKNIPMQSIFKKNGCIQKGSLKTFAYHYNA</sequence>
<dbReference type="InterPro" id="IPR000182">
    <property type="entry name" value="GNAT_dom"/>
</dbReference>
<dbReference type="PROSITE" id="PS51186">
    <property type="entry name" value="GNAT"/>
    <property type="match status" value="1"/>
</dbReference>
<reference evidence="2 3" key="1">
    <citation type="submission" date="2019-04" db="EMBL/GenBank/DDBJ databases">
        <title>Bacillus caeni sp. nov., a bacterium isolated from mangrove sediment.</title>
        <authorList>
            <person name="Huang H."/>
            <person name="Mo K."/>
            <person name="Hu Y."/>
        </authorList>
    </citation>
    <scope>NUCLEOTIDE SEQUENCE [LARGE SCALE GENOMIC DNA]</scope>
    <source>
        <strain evidence="2 3">HB172195</strain>
    </source>
</reference>
<evidence type="ECO:0000313" key="2">
    <source>
        <dbReference type="EMBL" id="TLS38144.1"/>
    </source>
</evidence>
<dbReference type="InterPro" id="IPR016181">
    <property type="entry name" value="Acyl_CoA_acyltransferase"/>
</dbReference>
<organism evidence="2 3">
    <name type="scientific">Exobacillus caeni</name>
    <dbReference type="NCBI Taxonomy" id="2574798"/>
    <lineage>
        <taxon>Bacteria</taxon>
        <taxon>Bacillati</taxon>
        <taxon>Bacillota</taxon>
        <taxon>Bacilli</taxon>
        <taxon>Bacillales</taxon>
        <taxon>Guptibacillaceae</taxon>
        <taxon>Exobacillus</taxon>
    </lineage>
</organism>
<name>A0A5R9FC64_9BACL</name>
<dbReference type="CDD" id="cd04301">
    <property type="entry name" value="NAT_SF"/>
    <property type="match status" value="1"/>
</dbReference>
<dbReference type="Pfam" id="PF00583">
    <property type="entry name" value="Acetyltransf_1"/>
    <property type="match status" value="1"/>
</dbReference>
<dbReference type="Proteomes" id="UP000308230">
    <property type="component" value="Unassembled WGS sequence"/>
</dbReference>
<dbReference type="GO" id="GO:0016747">
    <property type="term" value="F:acyltransferase activity, transferring groups other than amino-acyl groups"/>
    <property type="evidence" value="ECO:0007669"/>
    <property type="project" value="InterPro"/>
</dbReference>
<gene>
    <name evidence="2" type="ORF">FCL54_06280</name>
</gene>
<evidence type="ECO:0000313" key="3">
    <source>
        <dbReference type="Proteomes" id="UP000308230"/>
    </source>
</evidence>